<dbReference type="PANTHER" id="PTHR43861">
    <property type="entry name" value="TRANS-ACONITATE 2-METHYLTRANSFERASE-RELATED"/>
    <property type="match status" value="1"/>
</dbReference>
<dbReference type="RefSeq" id="WP_097803698.1">
    <property type="nucleotide sequence ID" value="NZ_FXYH01000003.1"/>
</dbReference>
<name>A0A238K4T3_9RHOB</name>
<evidence type="ECO:0000256" key="2">
    <source>
        <dbReference type="ARBA" id="ARBA00022679"/>
    </source>
</evidence>
<organism evidence="4 5">
    <name type="scientific">Pelagimonas varians</name>
    <dbReference type="NCBI Taxonomy" id="696760"/>
    <lineage>
        <taxon>Bacteria</taxon>
        <taxon>Pseudomonadati</taxon>
        <taxon>Pseudomonadota</taxon>
        <taxon>Alphaproteobacteria</taxon>
        <taxon>Rhodobacterales</taxon>
        <taxon>Roseobacteraceae</taxon>
        <taxon>Pelagimonas</taxon>
    </lineage>
</organism>
<reference evidence="4 5" key="1">
    <citation type="submission" date="2017-05" db="EMBL/GenBank/DDBJ databases">
        <authorList>
            <person name="Song R."/>
            <person name="Chenine A.L."/>
            <person name="Ruprecht R.M."/>
        </authorList>
    </citation>
    <scope>NUCLEOTIDE SEQUENCE [LARGE SCALE GENOMIC DNA]</scope>
    <source>
        <strain evidence="4 5">CECT 8663</strain>
    </source>
</reference>
<dbReference type="InterPro" id="IPR029063">
    <property type="entry name" value="SAM-dependent_MTases_sf"/>
</dbReference>
<dbReference type="GO" id="GO:0032259">
    <property type="term" value="P:methylation"/>
    <property type="evidence" value="ECO:0007669"/>
    <property type="project" value="UniProtKB-KW"/>
</dbReference>
<feature type="domain" description="Methyltransferase" evidence="3">
    <location>
        <begin position="43"/>
        <end position="131"/>
    </location>
</feature>
<keyword evidence="2 4" id="KW-0808">Transferase</keyword>
<evidence type="ECO:0000313" key="5">
    <source>
        <dbReference type="Proteomes" id="UP000220836"/>
    </source>
</evidence>
<dbReference type="EMBL" id="FXYH01000003">
    <property type="protein sequence ID" value="SMX37783.1"/>
    <property type="molecule type" value="Genomic_DNA"/>
</dbReference>
<proteinExistence type="predicted"/>
<protein>
    <submittedName>
        <fullName evidence="4">Tellurite methyltransferase</fullName>
        <ecNumber evidence="4">2.1.1.265</ecNumber>
    </submittedName>
</protein>
<gene>
    <name evidence="4" type="primary">tehB_2</name>
    <name evidence="4" type="ORF">PEV8663_01198</name>
</gene>
<dbReference type="PANTHER" id="PTHR43861:SF1">
    <property type="entry name" value="TRANS-ACONITATE 2-METHYLTRANSFERASE"/>
    <property type="match status" value="1"/>
</dbReference>
<dbReference type="Pfam" id="PF13649">
    <property type="entry name" value="Methyltransf_25"/>
    <property type="match status" value="1"/>
</dbReference>
<dbReference type="Gene3D" id="3.40.50.150">
    <property type="entry name" value="Vaccinia Virus protein VP39"/>
    <property type="match status" value="1"/>
</dbReference>
<evidence type="ECO:0000259" key="3">
    <source>
        <dbReference type="Pfam" id="PF13649"/>
    </source>
</evidence>
<dbReference type="EC" id="2.1.1.265" evidence="4"/>
<evidence type="ECO:0000256" key="1">
    <source>
        <dbReference type="ARBA" id="ARBA00022603"/>
    </source>
</evidence>
<keyword evidence="5" id="KW-1185">Reference proteome</keyword>
<dbReference type="InterPro" id="IPR041698">
    <property type="entry name" value="Methyltransf_25"/>
</dbReference>
<dbReference type="CDD" id="cd02440">
    <property type="entry name" value="AdoMet_MTases"/>
    <property type="match status" value="1"/>
</dbReference>
<dbReference type="OrthoDB" id="9804312at2"/>
<sequence>MSDTETIRVYDARASEYADVTASSGPDETLQTFMSALPEQARVLDLGCGPGTSAGYMAAAGFEVDAWDASGEMVALAARIPGVTAKQALFSDLTSVARYDGVWANFSLLHAPHAEMPEHLRAIRTALRPGGLFHIALKEGTGDKRDQLGRKYSYYTVETLTAVLQDAGLNPGPFRSGVDMGLDGTLASWISTTAHA</sequence>
<keyword evidence="1 4" id="KW-0489">Methyltransferase</keyword>
<dbReference type="Proteomes" id="UP000220836">
    <property type="component" value="Unassembled WGS sequence"/>
</dbReference>
<dbReference type="AlphaFoldDB" id="A0A238K4T3"/>
<accession>A0A238K4T3</accession>
<evidence type="ECO:0000313" key="4">
    <source>
        <dbReference type="EMBL" id="SMX37783.1"/>
    </source>
</evidence>
<dbReference type="SUPFAM" id="SSF53335">
    <property type="entry name" value="S-adenosyl-L-methionine-dependent methyltransferases"/>
    <property type="match status" value="1"/>
</dbReference>
<dbReference type="GO" id="GO:0008168">
    <property type="term" value="F:methyltransferase activity"/>
    <property type="evidence" value="ECO:0007669"/>
    <property type="project" value="UniProtKB-KW"/>
</dbReference>